<dbReference type="PROSITE" id="PS51194">
    <property type="entry name" value="HELICASE_CTER"/>
    <property type="match status" value="1"/>
</dbReference>
<dbReference type="Gene3D" id="3.40.50.300">
    <property type="entry name" value="P-loop containing nucleotide triphosphate hydrolases"/>
    <property type="match status" value="2"/>
</dbReference>
<dbReference type="NCBIfam" id="NF005981">
    <property type="entry name" value="PRK08074.1"/>
    <property type="match status" value="1"/>
</dbReference>
<dbReference type="InterPro" id="IPR012337">
    <property type="entry name" value="RNaseH-like_sf"/>
</dbReference>
<dbReference type="InterPro" id="IPR006054">
    <property type="entry name" value="DnaQ"/>
</dbReference>
<dbReference type="Gene3D" id="3.30.420.10">
    <property type="entry name" value="Ribonuclease H-like superfamily/Ribonuclease H"/>
    <property type="match status" value="1"/>
</dbReference>
<evidence type="ECO:0000256" key="9">
    <source>
        <dbReference type="RuleBase" id="RU364106"/>
    </source>
</evidence>
<protein>
    <recommendedName>
        <fullName evidence="8 9">3'-5' exonuclease DinG</fullName>
        <ecNumber evidence="8 9">3.1.-.-</ecNumber>
    </recommendedName>
</protein>
<dbReference type="GO" id="GO:0003887">
    <property type="term" value="F:DNA-directed DNA polymerase activity"/>
    <property type="evidence" value="ECO:0007669"/>
    <property type="project" value="InterPro"/>
</dbReference>
<dbReference type="PANTHER" id="PTHR11472:SF34">
    <property type="entry name" value="REGULATOR OF TELOMERE ELONGATION HELICASE 1"/>
    <property type="match status" value="1"/>
</dbReference>
<evidence type="ECO:0000256" key="6">
    <source>
        <dbReference type="ARBA" id="ARBA00022840"/>
    </source>
</evidence>
<evidence type="ECO:0000256" key="4">
    <source>
        <dbReference type="ARBA" id="ARBA00022801"/>
    </source>
</evidence>
<feature type="binding site" evidence="8">
    <location>
        <begin position="282"/>
        <end position="289"/>
    </location>
    <ligand>
        <name>ATP</name>
        <dbReference type="ChEBI" id="CHEBI:30616"/>
    </ligand>
</feature>
<dbReference type="AlphaFoldDB" id="A0A840PR95"/>
<dbReference type="InterPro" id="IPR006555">
    <property type="entry name" value="ATP-dep_Helicase_C"/>
</dbReference>
<dbReference type="GO" id="GO:0006260">
    <property type="term" value="P:DNA replication"/>
    <property type="evidence" value="ECO:0007669"/>
    <property type="project" value="InterPro"/>
</dbReference>
<comment type="caution">
    <text evidence="13">The sequence shown here is derived from an EMBL/GenBank/DDBJ whole genome shotgun (WGS) entry which is preliminary data.</text>
</comment>
<dbReference type="PROSITE" id="PS51193">
    <property type="entry name" value="HELICASE_ATP_BIND_2"/>
    <property type="match status" value="1"/>
</dbReference>
<dbReference type="FunFam" id="3.30.420.10:FF:000045">
    <property type="entry name" value="3'-5' exonuclease DinG"/>
    <property type="match status" value="1"/>
</dbReference>
<name>A0A840PR95_URETH</name>
<dbReference type="InterPro" id="IPR013520">
    <property type="entry name" value="Ribonucl_H"/>
</dbReference>
<dbReference type="GO" id="GO:0043139">
    <property type="term" value="F:5'-3' DNA helicase activity"/>
    <property type="evidence" value="ECO:0007669"/>
    <property type="project" value="UniProtKB-EC"/>
</dbReference>
<dbReference type="SMART" id="SM00491">
    <property type="entry name" value="HELICc2"/>
    <property type="match status" value="1"/>
</dbReference>
<dbReference type="InterPro" id="IPR006310">
    <property type="entry name" value="DinG"/>
</dbReference>
<feature type="short sequence motif" description="DEAH box" evidence="8">
    <location>
        <begin position="455"/>
        <end position="458"/>
    </location>
</feature>
<evidence type="ECO:0000256" key="8">
    <source>
        <dbReference type="HAMAP-Rule" id="MF_02206"/>
    </source>
</evidence>
<dbReference type="SUPFAM" id="SSF52540">
    <property type="entry name" value="P-loop containing nucleoside triphosphate hydrolases"/>
    <property type="match status" value="1"/>
</dbReference>
<accession>A0A840PR95</accession>
<dbReference type="Proteomes" id="UP000557217">
    <property type="component" value="Unassembled WGS sequence"/>
</dbReference>
<evidence type="ECO:0000313" key="14">
    <source>
        <dbReference type="Proteomes" id="UP000557217"/>
    </source>
</evidence>
<organism evidence="13 14">
    <name type="scientific">Ureibacillus thermosphaericus</name>
    <dbReference type="NCBI Taxonomy" id="51173"/>
    <lineage>
        <taxon>Bacteria</taxon>
        <taxon>Bacillati</taxon>
        <taxon>Bacillota</taxon>
        <taxon>Bacilli</taxon>
        <taxon>Bacillales</taxon>
        <taxon>Caryophanaceae</taxon>
        <taxon>Ureibacillus</taxon>
    </lineage>
</organism>
<comment type="function">
    <text evidence="8 9">3'-5' exonuclease.</text>
</comment>
<dbReference type="Pfam" id="PF13307">
    <property type="entry name" value="Helicase_C_2"/>
    <property type="match status" value="1"/>
</dbReference>
<evidence type="ECO:0000256" key="7">
    <source>
        <dbReference type="ARBA" id="ARBA00048954"/>
    </source>
</evidence>
<dbReference type="PROSITE" id="PS51192">
    <property type="entry name" value="HELICASE_ATP_BIND_1"/>
    <property type="match status" value="1"/>
</dbReference>
<keyword evidence="2 8" id="KW-0540">Nuclease</keyword>
<comment type="cofactor">
    <cofactor evidence="1">
        <name>[4Fe-4S] cluster</name>
        <dbReference type="ChEBI" id="CHEBI:49883"/>
    </cofactor>
</comment>
<evidence type="ECO:0000256" key="3">
    <source>
        <dbReference type="ARBA" id="ARBA00022741"/>
    </source>
</evidence>
<reference evidence="13 14" key="1">
    <citation type="submission" date="2020-08" db="EMBL/GenBank/DDBJ databases">
        <title>Genomic Encyclopedia of Type Strains, Phase IV (KMG-IV): sequencing the most valuable type-strain genomes for metagenomic binning, comparative biology and taxonomic classification.</title>
        <authorList>
            <person name="Goeker M."/>
        </authorList>
    </citation>
    <scope>NUCLEOTIDE SEQUENCE [LARGE SCALE GENOMIC DNA]</scope>
    <source>
        <strain evidence="13 14">DSM 10633</strain>
    </source>
</reference>
<keyword evidence="6 8" id="KW-0067">ATP-binding</keyword>
<evidence type="ECO:0000256" key="2">
    <source>
        <dbReference type="ARBA" id="ARBA00022722"/>
    </source>
</evidence>
<proteinExistence type="inferred from homology"/>
<dbReference type="InterPro" id="IPR001650">
    <property type="entry name" value="Helicase_C-like"/>
</dbReference>
<dbReference type="EC" id="3.1.-.-" evidence="8 9"/>
<dbReference type="PANTHER" id="PTHR11472">
    <property type="entry name" value="DNA REPAIR DEAD HELICASE RAD3/XP-D SUBFAMILY MEMBER"/>
    <property type="match status" value="1"/>
</dbReference>
<dbReference type="GO" id="GO:0003677">
    <property type="term" value="F:DNA binding"/>
    <property type="evidence" value="ECO:0007669"/>
    <property type="project" value="InterPro"/>
</dbReference>
<evidence type="ECO:0000313" key="13">
    <source>
        <dbReference type="EMBL" id="MBB5147654.1"/>
    </source>
</evidence>
<evidence type="ECO:0000259" key="11">
    <source>
        <dbReference type="PROSITE" id="PS51193"/>
    </source>
</evidence>
<evidence type="ECO:0000259" key="12">
    <source>
        <dbReference type="PROSITE" id="PS51194"/>
    </source>
</evidence>
<feature type="domain" description="Helicase ATP-binding" evidence="10">
    <location>
        <begin position="269"/>
        <end position="473"/>
    </location>
</feature>
<gene>
    <name evidence="8 9" type="primary">dinG</name>
    <name evidence="13" type="ORF">HNR36_000035</name>
</gene>
<evidence type="ECO:0000259" key="10">
    <source>
        <dbReference type="PROSITE" id="PS51192"/>
    </source>
</evidence>
<dbReference type="GO" id="GO:0016818">
    <property type="term" value="F:hydrolase activity, acting on acid anhydrides, in phosphorus-containing anhydrides"/>
    <property type="evidence" value="ECO:0007669"/>
    <property type="project" value="InterPro"/>
</dbReference>
<dbReference type="Pfam" id="PF00929">
    <property type="entry name" value="RNase_T"/>
    <property type="match status" value="1"/>
</dbReference>
<evidence type="ECO:0000256" key="5">
    <source>
        <dbReference type="ARBA" id="ARBA00022839"/>
    </source>
</evidence>
<dbReference type="GO" id="GO:0008408">
    <property type="term" value="F:3'-5' exonuclease activity"/>
    <property type="evidence" value="ECO:0007669"/>
    <property type="project" value="UniProtKB-UniRule"/>
</dbReference>
<feature type="domain" description="Helicase C-terminal" evidence="12">
    <location>
        <begin position="734"/>
        <end position="909"/>
    </location>
</feature>
<comment type="catalytic activity">
    <reaction evidence="7">
        <text>ATP + H2O = ADP + phosphate + H(+)</text>
        <dbReference type="Rhea" id="RHEA:13065"/>
        <dbReference type="ChEBI" id="CHEBI:15377"/>
        <dbReference type="ChEBI" id="CHEBI:15378"/>
        <dbReference type="ChEBI" id="CHEBI:30616"/>
        <dbReference type="ChEBI" id="CHEBI:43474"/>
        <dbReference type="ChEBI" id="CHEBI:456216"/>
        <dbReference type="EC" id="5.6.2.3"/>
    </reaction>
</comment>
<dbReference type="NCBIfam" id="TIGR00573">
    <property type="entry name" value="dnaq"/>
    <property type="match status" value="1"/>
</dbReference>
<dbReference type="InterPro" id="IPR011545">
    <property type="entry name" value="DEAD/DEAH_box_helicase_dom"/>
</dbReference>
<keyword evidence="4 8" id="KW-0378">Hydrolase</keyword>
<dbReference type="InterPro" id="IPR036397">
    <property type="entry name" value="RNaseH_sf"/>
</dbReference>
<comment type="similarity">
    <text evidence="8 9">Belongs to the helicase family. DinG subfamily. Type 2 sub-subfamily.</text>
</comment>
<dbReference type="Pfam" id="PF00270">
    <property type="entry name" value="DEAD"/>
    <property type="match status" value="1"/>
</dbReference>
<dbReference type="RefSeq" id="WP_168411775.1">
    <property type="nucleotide sequence ID" value="NZ_JAAXPW010000001.1"/>
</dbReference>
<keyword evidence="13" id="KW-0347">Helicase</keyword>
<dbReference type="InterPro" id="IPR014013">
    <property type="entry name" value="Helic_SF1/SF2_ATP-bd_DinG/Rad3"/>
</dbReference>
<evidence type="ECO:0000256" key="1">
    <source>
        <dbReference type="ARBA" id="ARBA00001966"/>
    </source>
</evidence>
<dbReference type="InterPro" id="IPR027417">
    <property type="entry name" value="P-loop_NTPase"/>
</dbReference>
<dbReference type="SUPFAM" id="SSF53098">
    <property type="entry name" value="Ribonuclease H-like"/>
    <property type="match status" value="1"/>
</dbReference>
<keyword evidence="3 8" id="KW-0547">Nucleotide-binding</keyword>
<dbReference type="HAMAP" id="MF_02206">
    <property type="entry name" value="DinG_exonucl"/>
    <property type="match status" value="1"/>
</dbReference>
<sequence length="932" mass="107277">MENQKYVIVDLETTGHSPKEGDRMIQIAMVIMKNWEVQKTFTTFIHPGRTIPLFIQDLTNISDQDVKDALPFESYAEEIYEILQDAVFVAHNADFDLSFLQSEFERAGLPRWKGKKIDTVELSKILFPMALGYKLADLASELNIPLNNAHRADDDAMATALLFKKCWEEMLSLPIPTIEQLHKQSFKLKSNISHLLFQALQVKRKTIENESDYIYYQQFALKKKALKSAEKDLKGSYPYSTDEKVELLSKHFPKFEKRQEQFQMMDAIWETYQAKKEIMIEASTGIGKTLGYLLPSIIYAKQRGKKICISTYTSYLLEQILYKEIPKIEKVLGIKVNISLLKGMKNYIDLELFEQLIQQDGHSYDETLTILQIIVWLSKTNTGDLSELNLSGGGQLFVEKIRKKNRNHQNSFDFFEKAIKESLESDIIVTNHAMLLADLVRIEPIFQSIDGWVIDEAHQFVQAAIQRDQIMFSYAQWKYLFGQIGISSDSGLFQAFRKAAIQTGRVSEQLFFQLEKSFATTLERIERAMQTLAISIQNQKPPLLDYKQTAFLKDLSLNMPLLKDVSRTLQKWIDLAEYVSNQVRQDVEELPKKNKLLLERWDYWIRELKIKLAEWDELFFVKSNQFAVWVEIDKRHIPGSLQIYKKPIEITETVDVLFNNLRKNAGVIWTSGTLTIPNNERFIAKQLGIADNVPILKLEAPQNYYGGAKGYIVSDMPDIQGVSQSDYIESVAAAVTQIIQTIEGRCFVLFTSQDMLKRTVELIQEAELLNDYLLFAQGVTSGSRMRLLKSFQKFHRSVLFGTNSFWEGVDVPGEDLSAVIIVRLPFSSPDEPTFKAKATMLTEKGQNAFTDLSLPEAILRFKQGFGRLIRSSKDKGVFIVLDRRIETKSYGKEFIKALPNIKIEKLPLQHMVKDLQHWYNNKGEEGKQVDNN</sequence>
<dbReference type="CDD" id="cd06127">
    <property type="entry name" value="DEDDh"/>
    <property type="match status" value="1"/>
</dbReference>
<dbReference type="InterPro" id="IPR014001">
    <property type="entry name" value="Helicase_ATP-bd"/>
</dbReference>
<feature type="domain" description="Helicase ATP-binding" evidence="11">
    <location>
        <begin position="247"/>
        <end position="535"/>
    </location>
</feature>
<keyword evidence="14" id="KW-1185">Reference proteome</keyword>
<dbReference type="EMBL" id="JACHGZ010000001">
    <property type="protein sequence ID" value="MBB5147654.1"/>
    <property type="molecule type" value="Genomic_DNA"/>
</dbReference>
<dbReference type="GO" id="GO:0005524">
    <property type="term" value="F:ATP binding"/>
    <property type="evidence" value="ECO:0007669"/>
    <property type="project" value="UniProtKB-UniRule"/>
</dbReference>
<dbReference type="InterPro" id="IPR045028">
    <property type="entry name" value="DinG/Rad3-like"/>
</dbReference>
<keyword evidence="5 8" id="KW-0269">Exonuclease</keyword>
<dbReference type="NCBIfam" id="TIGR01407">
    <property type="entry name" value="dinG_rel"/>
    <property type="match status" value="1"/>
</dbReference>
<dbReference type="SMART" id="SM00479">
    <property type="entry name" value="EXOIII"/>
    <property type="match status" value="1"/>
</dbReference>